<sequence>MSEEGEEKKENILDKLNTAFIDFVGGAFGESGKEFIEETSEKIKEFSSASIKQFMEFSDTVIDNLKLSENDQVMKMRDSVEDLLKQSGLLEEDEEDF</sequence>
<accession>X1FVC9</accession>
<proteinExistence type="predicted"/>
<dbReference type="AlphaFoldDB" id="X1FVC9"/>
<gene>
    <name evidence="1" type="ORF">S03H2_39548</name>
</gene>
<reference evidence="1" key="1">
    <citation type="journal article" date="2014" name="Front. Microbiol.">
        <title>High frequency of phylogenetically diverse reductive dehalogenase-homologous genes in deep subseafloor sedimentary metagenomes.</title>
        <authorList>
            <person name="Kawai M."/>
            <person name="Futagami T."/>
            <person name="Toyoda A."/>
            <person name="Takaki Y."/>
            <person name="Nishi S."/>
            <person name="Hori S."/>
            <person name="Arai W."/>
            <person name="Tsubouchi T."/>
            <person name="Morono Y."/>
            <person name="Uchiyama I."/>
            <person name="Ito T."/>
            <person name="Fujiyama A."/>
            <person name="Inagaki F."/>
            <person name="Takami H."/>
        </authorList>
    </citation>
    <scope>NUCLEOTIDE SEQUENCE</scope>
    <source>
        <strain evidence="1">Expedition CK06-06</strain>
    </source>
</reference>
<name>X1FVC9_9ZZZZ</name>
<dbReference type="EMBL" id="BARU01024462">
    <property type="protein sequence ID" value="GAH49601.1"/>
    <property type="molecule type" value="Genomic_DNA"/>
</dbReference>
<organism evidence="1">
    <name type="scientific">marine sediment metagenome</name>
    <dbReference type="NCBI Taxonomy" id="412755"/>
    <lineage>
        <taxon>unclassified sequences</taxon>
        <taxon>metagenomes</taxon>
        <taxon>ecological metagenomes</taxon>
    </lineage>
</organism>
<protein>
    <submittedName>
        <fullName evidence="1">Uncharacterized protein</fullName>
    </submittedName>
</protein>
<evidence type="ECO:0000313" key="1">
    <source>
        <dbReference type="EMBL" id="GAH49601.1"/>
    </source>
</evidence>
<comment type="caution">
    <text evidence="1">The sequence shown here is derived from an EMBL/GenBank/DDBJ whole genome shotgun (WGS) entry which is preliminary data.</text>
</comment>